<dbReference type="Proteomes" id="UP000177309">
    <property type="component" value="Unassembled WGS sequence"/>
</dbReference>
<dbReference type="PANTHER" id="PTHR32309">
    <property type="entry name" value="TYROSINE-PROTEIN KINASE"/>
    <property type="match status" value="1"/>
</dbReference>
<evidence type="ECO:0000256" key="5">
    <source>
        <dbReference type="ARBA" id="ARBA00022989"/>
    </source>
</evidence>
<comment type="subcellular location">
    <subcellularLocation>
        <location evidence="1">Cell membrane</location>
        <topology evidence="1">Multi-pass membrane protein</topology>
    </subcellularLocation>
</comment>
<comment type="caution">
    <text evidence="9">The sequence shown here is derived from an EMBL/GenBank/DDBJ whole genome shotgun (WGS) entry which is preliminary data.</text>
</comment>
<evidence type="ECO:0000259" key="8">
    <source>
        <dbReference type="Pfam" id="PF02706"/>
    </source>
</evidence>
<evidence type="ECO:0000313" key="9">
    <source>
        <dbReference type="EMBL" id="OGC35113.1"/>
    </source>
</evidence>
<keyword evidence="4 7" id="KW-0812">Transmembrane</keyword>
<name>A0A1F4TSS2_UNCSA</name>
<dbReference type="GO" id="GO:0004713">
    <property type="term" value="F:protein tyrosine kinase activity"/>
    <property type="evidence" value="ECO:0007669"/>
    <property type="project" value="TreeGrafter"/>
</dbReference>
<dbReference type="InterPro" id="IPR050445">
    <property type="entry name" value="Bact_polysacc_biosynth/exp"/>
</dbReference>
<feature type="transmembrane region" description="Helical" evidence="7">
    <location>
        <begin position="27"/>
        <end position="45"/>
    </location>
</feature>
<sequence>MVVSEELIMEDEINIIDLLKVLNKYKFLIMTLVILAIAVSTWQGLSQPSVYEAEATVLVLQSKEEFSSNINNLFASFFGRSGQSSDTVLDVIIDSRILAVAVAQDLKQKGFLDEWLAKYDKKSKINGQGFEGIKASSSEEVIVGLVKGSVKSDLKGRLLRVTATSSDPKLVDIIANTYVKKLQEYSLKNSLGLSLQPLDPAVSPRFAVGRGGSKKIVFSGVVALIIGIMFAFFLNYIKSLSLLNNVNIKKESSR</sequence>
<evidence type="ECO:0000256" key="3">
    <source>
        <dbReference type="ARBA" id="ARBA00022475"/>
    </source>
</evidence>
<evidence type="ECO:0000256" key="6">
    <source>
        <dbReference type="ARBA" id="ARBA00023136"/>
    </source>
</evidence>
<keyword evidence="5 7" id="KW-1133">Transmembrane helix</keyword>
<evidence type="ECO:0000313" key="10">
    <source>
        <dbReference type="Proteomes" id="UP000177309"/>
    </source>
</evidence>
<evidence type="ECO:0000256" key="7">
    <source>
        <dbReference type="SAM" id="Phobius"/>
    </source>
</evidence>
<reference evidence="9 10" key="1">
    <citation type="journal article" date="2016" name="Nat. Commun.">
        <title>Thousands of microbial genomes shed light on interconnected biogeochemical processes in an aquifer system.</title>
        <authorList>
            <person name="Anantharaman K."/>
            <person name="Brown C.T."/>
            <person name="Hug L.A."/>
            <person name="Sharon I."/>
            <person name="Castelle C.J."/>
            <person name="Probst A.J."/>
            <person name="Thomas B.C."/>
            <person name="Singh A."/>
            <person name="Wilkins M.J."/>
            <person name="Karaoz U."/>
            <person name="Brodie E.L."/>
            <person name="Williams K.H."/>
            <person name="Hubbard S.S."/>
            <person name="Banfield J.F."/>
        </authorList>
    </citation>
    <scope>NUCLEOTIDE SEQUENCE [LARGE SCALE GENOMIC DNA]</scope>
</reference>
<dbReference type="GO" id="GO:0005886">
    <property type="term" value="C:plasma membrane"/>
    <property type="evidence" value="ECO:0007669"/>
    <property type="project" value="UniProtKB-SubCell"/>
</dbReference>
<protein>
    <recommendedName>
        <fullName evidence="8">Polysaccharide chain length determinant N-terminal domain-containing protein</fullName>
    </recommendedName>
</protein>
<comment type="similarity">
    <text evidence="2">Belongs to the CpsC/CapA family.</text>
</comment>
<dbReference type="PANTHER" id="PTHR32309:SF13">
    <property type="entry name" value="FERRIC ENTEROBACTIN TRANSPORT PROTEIN FEPE"/>
    <property type="match status" value="1"/>
</dbReference>
<dbReference type="EMBL" id="MEUI01000008">
    <property type="protein sequence ID" value="OGC35113.1"/>
    <property type="molecule type" value="Genomic_DNA"/>
</dbReference>
<organism evidence="9 10">
    <name type="scientific">candidate division WOR-1 bacterium RIFOXYC2_FULL_41_25</name>
    <dbReference type="NCBI Taxonomy" id="1802586"/>
    <lineage>
        <taxon>Bacteria</taxon>
        <taxon>Bacillati</taxon>
        <taxon>Saganbacteria</taxon>
    </lineage>
</organism>
<feature type="transmembrane region" description="Helical" evidence="7">
    <location>
        <begin position="216"/>
        <end position="237"/>
    </location>
</feature>
<keyword evidence="6 7" id="KW-0472">Membrane</keyword>
<evidence type="ECO:0000256" key="4">
    <source>
        <dbReference type="ARBA" id="ARBA00022692"/>
    </source>
</evidence>
<dbReference type="Pfam" id="PF02706">
    <property type="entry name" value="Wzz"/>
    <property type="match status" value="1"/>
</dbReference>
<proteinExistence type="inferred from homology"/>
<keyword evidence="3" id="KW-1003">Cell membrane</keyword>
<evidence type="ECO:0000256" key="1">
    <source>
        <dbReference type="ARBA" id="ARBA00004651"/>
    </source>
</evidence>
<gene>
    <name evidence="9" type="ORF">A2462_06125</name>
</gene>
<evidence type="ECO:0000256" key="2">
    <source>
        <dbReference type="ARBA" id="ARBA00006683"/>
    </source>
</evidence>
<dbReference type="InterPro" id="IPR003856">
    <property type="entry name" value="LPS_length_determ_N"/>
</dbReference>
<feature type="domain" description="Polysaccharide chain length determinant N-terminal" evidence="8">
    <location>
        <begin position="11"/>
        <end position="106"/>
    </location>
</feature>
<dbReference type="AlphaFoldDB" id="A0A1F4TSS2"/>
<accession>A0A1F4TSS2</accession>